<dbReference type="SUPFAM" id="SSF52172">
    <property type="entry name" value="CheY-like"/>
    <property type="match status" value="1"/>
</dbReference>
<protein>
    <submittedName>
        <fullName evidence="6">Two component transcriptional regulator, LuxR family</fullName>
    </submittedName>
</protein>
<accession>A0A1H6BES9</accession>
<feature type="domain" description="HTH luxR-type" evidence="4">
    <location>
        <begin position="148"/>
        <end position="213"/>
    </location>
</feature>
<dbReference type="InterPro" id="IPR000792">
    <property type="entry name" value="Tscrpt_reg_LuxR_C"/>
</dbReference>
<dbReference type="InterPro" id="IPR001789">
    <property type="entry name" value="Sig_transdc_resp-reg_receiver"/>
</dbReference>
<dbReference type="PANTHER" id="PTHR45566:SF1">
    <property type="entry name" value="HTH-TYPE TRANSCRIPTIONAL REGULATOR YHJB-RELATED"/>
    <property type="match status" value="1"/>
</dbReference>
<dbReference type="OrthoDB" id="1013073at2"/>
<evidence type="ECO:0000259" key="5">
    <source>
        <dbReference type="PROSITE" id="PS50110"/>
    </source>
</evidence>
<dbReference type="InterPro" id="IPR016032">
    <property type="entry name" value="Sig_transdc_resp-reg_C-effctor"/>
</dbReference>
<proteinExistence type="predicted"/>
<dbReference type="EMBL" id="FNUS01000008">
    <property type="protein sequence ID" value="SEG58875.1"/>
    <property type="molecule type" value="Genomic_DNA"/>
</dbReference>
<dbReference type="Gene3D" id="3.40.50.2300">
    <property type="match status" value="1"/>
</dbReference>
<dbReference type="PRINTS" id="PR00038">
    <property type="entry name" value="HTHLUXR"/>
</dbReference>
<dbReference type="InterPro" id="IPR051015">
    <property type="entry name" value="EvgA-like"/>
</dbReference>
<evidence type="ECO:0000313" key="6">
    <source>
        <dbReference type="EMBL" id="SEG58875.1"/>
    </source>
</evidence>
<keyword evidence="2" id="KW-0238">DNA-binding</keyword>
<dbReference type="AlphaFoldDB" id="A0A1H6BES9"/>
<sequence>MQNKLQKINFLLADDHSLIRQGMLFLIEDFDLDAEVFQATNFAQILETLKTQAIHIAILDAQFPEGNVLTILPEIRKIRPEIKILILTGLEESTHALRFINAGANGFLSKLSEEDEMKNALQKMIQDGEYLSTATQSLLLKSLQNRNLINPLSSLSQRELQIAEMYAAGLGNLEIANELEIKQNTVSTMKKRLFEKLEIENIVQLIDLMKEHH</sequence>
<dbReference type="GO" id="GO:0006355">
    <property type="term" value="P:regulation of DNA-templated transcription"/>
    <property type="evidence" value="ECO:0007669"/>
    <property type="project" value="InterPro"/>
</dbReference>
<name>A0A1H6BES9_9FLAO</name>
<keyword evidence="7" id="KW-1185">Reference proteome</keyword>
<dbReference type="RefSeq" id="WP_103914673.1">
    <property type="nucleotide sequence ID" value="NZ_FNUS01000008.1"/>
</dbReference>
<feature type="modified residue" description="4-aspartylphosphate" evidence="3">
    <location>
        <position position="60"/>
    </location>
</feature>
<keyword evidence="1 3" id="KW-0597">Phosphoprotein</keyword>
<evidence type="ECO:0000256" key="2">
    <source>
        <dbReference type="ARBA" id="ARBA00023125"/>
    </source>
</evidence>
<dbReference type="SUPFAM" id="SSF46894">
    <property type="entry name" value="C-terminal effector domain of the bipartite response regulators"/>
    <property type="match status" value="1"/>
</dbReference>
<dbReference type="SMART" id="SM00448">
    <property type="entry name" value="REC"/>
    <property type="match status" value="1"/>
</dbReference>
<dbReference type="Pfam" id="PF00196">
    <property type="entry name" value="GerE"/>
    <property type="match status" value="1"/>
</dbReference>
<dbReference type="PROSITE" id="PS50110">
    <property type="entry name" value="RESPONSE_REGULATORY"/>
    <property type="match status" value="1"/>
</dbReference>
<evidence type="ECO:0000256" key="1">
    <source>
        <dbReference type="ARBA" id="ARBA00022553"/>
    </source>
</evidence>
<dbReference type="InterPro" id="IPR036388">
    <property type="entry name" value="WH-like_DNA-bd_sf"/>
</dbReference>
<evidence type="ECO:0000313" key="7">
    <source>
        <dbReference type="Proteomes" id="UP000236738"/>
    </source>
</evidence>
<dbReference type="Pfam" id="PF00072">
    <property type="entry name" value="Response_reg"/>
    <property type="match status" value="1"/>
</dbReference>
<reference evidence="7" key="1">
    <citation type="submission" date="2016-10" db="EMBL/GenBank/DDBJ databases">
        <authorList>
            <person name="Varghese N."/>
            <person name="Submissions S."/>
        </authorList>
    </citation>
    <scope>NUCLEOTIDE SEQUENCE [LARGE SCALE GENOMIC DNA]</scope>
    <source>
        <strain evidence="7">DSM 21580</strain>
    </source>
</reference>
<gene>
    <name evidence="6" type="ORF">SAMN05421847_2828</name>
</gene>
<dbReference type="InterPro" id="IPR058245">
    <property type="entry name" value="NreC/VraR/RcsB-like_REC"/>
</dbReference>
<dbReference type="SMART" id="SM00421">
    <property type="entry name" value="HTH_LUXR"/>
    <property type="match status" value="1"/>
</dbReference>
<feature type="domain" description="Response regulatory" evidence="5">
    <location>
        <begin position="9"/>
        <end position="125"/>
    </location>
</feature>
<dbReference type="PROSITE" id="PS50043">
    <property type="entry name" value="HTH_LUXR_2"/>
    <property type="match status" value="1"/>
</dbReference>
<dbReference type="CDD" id="cd06170">
    <property type="entry name" value="LuxR_C_like"/>
    <property type="match status" value="1"/>
</dbReference>
<dbReference type="PROSITE" id="PS00622">
    <property type="entry name" value="HTH_LUXR_1"/>
    <property type="match status" value="1"/>
</dbReference>
<evidence type="ECO:0000256" key="3">
    <source>
        <dbReference type="PROSITE-ProRule" id="PRU00169"/>
    </source>
</evidence>
<organism evidence="6 7">
    <name type="scientific">Halpernia humi</name>
    <dbReference type="NCBI Taxonomy" id="493375"/>
    <lineage>
        <taxon>Bacteria</taxon>
        <taxon>Pseudomonadati</taxon>
        <taxon>Bacteroidota</taxon>
        <taxon>Flavobacteriia</taxon>
        <taxon>Flavobacteriales</taxon>
        <taxon>Weeksellaceae</taxon>
        <taxon>Chryseobacterium group</taxon>
        <taxon>Halpernia</taxon>
    </lineage>
</organism>
<dbReference type="CDD" id="cd17535">
    <property type="entry name" value="REC_NarL-like"/>
    <property type="match status" value="1"/>
</dbReference>
<dbReference type="GO" id="GO:0000160">
    <property type="term" value="P:phosphorelay signal transduction system"/>
    <property type="evidence" value="ECO:0007669"/>
    <property type="project" value="InterPro"/>
</dbReference>
<dbReference type="PANTHER" id="PTHR45566">
    <property type="entry name" value="HTH-TYPE TRANSCRIPTIONAL REGULATOR YHJB-RELATED"/>
    <property type="match status" value="1"/>
</dbReference>
<dbReference type="Gene3D" id="1.10.10.10">
    <property type="entry name" value="Winged helix-like DNA-binding domain superfamily/Winged helix DNA-binding domain"/>
    <property type="match status" value="1"/>
</dbReference>
<dbReference type="Proteomes" id="UP000236738">
    <property type="component" value="Unassembled WGS sequence"/>
</dbReference>
<evidence type="ECO:0000259" key="4">
    <source>
        <dbReference type="PROSITE" id="PS50043"/>
    </source>
</evidence>
<dbReference type="InterPro" id="IPR011006">
    <property type="entry name" value="CheY-like_superfamily"/>
</dbReference>
<dbReference type="GO" id="GO:0003677">
    <property type="term" value="F:DNA binding"/>
    <property type="evidence" value="ECO:0007669"/>
    <property type="project" value="UniProtKB-KW"/>
</dbReference>